<gene>
    <name evidence="2" type="ORF">BJ212DRAFT_803802</name>
</gene>
<proteinExistence type="predicted"/>
<dbReference type="GeneID" id="64638117"/>
<dbReference type="EMBL" id="JABBWG010000005">
    <property type="protein sequence ID" value="KAG1822469.1"/>
    <property type="molecule type" value="Genomic_DNA"/>
</dbReference>
<reference evidence="2" key="1">
    <citation type="journal article" date="2020" name="New Phytol.">
        <title>Comparative genomics reveals dynamic genome evolution in host specialist ectomycorrhizal fungi.</title>
        <authorList>
            <person name="Lofgren L.A."/>
            <person name="Nguyen N.H."/>
            <person name="Vilgalys R."/>
            <person name="Ruytinx J."/>
            <person name="Liao H.L."/>
            <person name="Branco S."/>
            <person name="Kuo A."/>
            <person name="LaButti K."/>
            <person name="Lipzen A."/>
            <person name="Andreopoulos W."/>
            <person name="Pangilinan J."/>
            <person name="Riley R."/>
            <person name="Hundley H."/>
            <person name="Na H."/>
            <person name="Barry K."/>
            <person name="Grigoriev I.V."/>
            <person name="Stajich J.E."/>
            <person name="Kennedy P.G."/>
        </authorList>
    </citation>
    <scope>NUCLEOTIDE SEQUENCE</scope>
    <source>
        <strain evidence="2">MN1</strain>
    </source>
</reference>
<evidence type="ECO:0000313" key="3">
    <source>
        <dbReference type="Proteomes" id="UP000807769"/>
    </source>
</evidence>
<keyword evidence="1" id="KW-0812">Transmembrane</keyword>
<evidence type="ECO:0000256" key="1">
    <source>
        <dbReference type="SAM" id="Phobius"/>
    </source>
</evidence>
<accession>A0A9P7EHZ8</accession>
<organism evidence="2 3">
    <name type="scientific">Suillus subaureus</name>
    <dbReference type="NCBI Taxonomy" id="48587"/>
    <lineage>
        <taxon>Eukaryota</taxon>
        <taxon>Fungi</taxon>
        <taxon>Dikarya</taxon>
        <taxon>Basidiomycota</taxon>
        <taxon>Agaricomycotina</taxon>
        <taxon>Agaricomycetes</taxon>
        <taxon>Agaricomycetidae</taxon>
        <taxon>Boletales</taxon>
        <taxon>Suillineae</taxon>
        <taxon>Suillaceae</taxon>
        <taxon>Suillus</taxon>
    </lineage>
</organism>
<name>A0A9P7EHZ8_9AGAM</name>
<evidence type="ECO:0000313" key="2">
    <source>
        <dbReference type="EMBL" id="KAG1822469.1"/>
    </source>
</evidence>
<sequence length="63" mass="7136">MWIAEGFLMMAYLTEAQKGTFISYFWPIFNLGAVVGSVVAFGTNFHSTELGEQSWKRSLCRPL</sequence>
<feature type="transmembrane region" description="Helical" evidence="1">
    <location>
        <begin position="21"/>
        <end position="41"/>
    </location>
</feature>
<comment type="caution">
    <text evidence="2">The sequence shown here is derived from an EMBL/GenBank/DDBJ whole genome shotgun (WGS) entry which is preliminary data.</text>
</comment>
<dbReference type="AlphaFoldDB" id="A0A9P7EHZ8"/>
<protein>
    <submittedName>
        <fullName evidence="2">Uncharacterized protein</fullName>
    </submittedName>
</protein>
<keyword evidence="1" id="KW-1133">Transmembrane helix</keyword>
<dbReference type="Proteomes" id="UP000807769">
    <property type="component" value="Unassembled WGS sequence"/>
</dbReference>
<dbReference type="OrthoDB" id="196103at2759"/>
<keyword evidence="3" id="KW-1185">Reference proteome</keyword>
<dbReference type="RefSeq" id="XP_041196875.1">
    <property type="nucleotide sequence ID" value="XM_041344101.1"/>
</dbReference>
<keyword evidence="1" id="KW-0472">Membrane</keyword>